<evidence type="ECO:0000256" key="1">
    <source>
        <dbReference type="SAM" id="MobiDB-lite"/>
    </source>
</evidence>
<feature type="domain" description="DUF4283" evidence="2">
    <location>
        <begin position="20"/>
        <end position="56"/>
    </location>
</feature>
<feature type="region of interest" description="Disordered" evidence="1">
    <location>
        <begin position="135"/>
        <end position="166"/>
    </location>
</feature>
<name>A0A445DX28_ARAHY</name>
<dbReference type="STRING" id="3818.A0A445DX28"/>
<dbReference type="InterPro" id="IPR040256">
    <property type="entry name" value="At4g02000-like"/>
</dbReference>
<evidence type="ECO:0000259" key="2">
    <source>
        <dbReference type="Pfam" id="PF14111"/>
    </source>
</evidence>
<dbReference type="Pfam" id="PF14111">
    <property type="entry name" value="DUF4283"/>
    <property type="match status" value="1"/>
</dbReference>
<dbReference type="InterPro" id="IPR025558">
    <property type="entry name" value="DUF4283"/>
</dbReference>
<evidence type="ECO:0000313" key="4">
    <source>
        <dbReference type="Proteomes" id="UP000289738"/>
    </source>
</evidence>
<dbReference type="PANTHER" id="PTHR31286:SF99">
    <property type="entry name" value="DUF4283 DOMAIN-CONTAINING PROTEIN"/>
    <property type="match status" value="1"/>
</dbReference>
<keyword evidence="4" id="KW-1185">Reference proteome</keyword>
<protein>
    <recommendedName>
        <fullName evidence="2">DUF4283 domain-containing protein</fullName>
    </recommendedName>
</protein>
<dbReference type="Proteomes" id="UP000289738">
    <property type="component" value="Chromosome A03"/>
</dbReference>
<dbReference type="PANTHER" id="PTHR31286">
    <property type="entry name" value="GLYCINE-RICH CELL WALL STRUCTURAL PROTEIN 1.8-LIKE"/>
    <property type="match status" value="1"/>
</dbReference>
<reference evidence="3 4" key="1">
    <citation type="submission" date="2019-01" db="EMBL/GenBank/DDBJ databases">
        <title>Sequencing of cultivated peanut Arachis hypogaea provides insights into genome evolution and oil improvement.</title>
        <authorList>
            <person name="Chen X."/>
        </authorList>
    </citation>
    <scope>NUCLEOTIDE SEQUENCE [LARGE SCALE GENOMIC DNA]</scope>
    <source>
        <strain evidence="4">cv. Fuhuasheng</strain>
        <tissue evidence="3">Leaves</tissue>
    </source>
</reference>
<proteinExistence type="predicted"/>
<dbReference type="EMBL" id="SDMP01000003">
    <property type="protein sequence ID" value="RYR67750.1"/>
    <property type="molecule type" value="Genomic_DNA"/>
</dbReference>
<accession>A0A445DX28</accession>
<evidence type="ECO:0000313" key="3">
    <source>
        <dbReference type="EMBL" id="RYR67750.1"/>
    </source>
</evidence>
<dbReference type="AlphaFoldDB" id="A0A445DX28"/>
<organism evidence="3 4">
    <name type="scientific">Arachis hypogaea</name>
    <name type="common">Peanut</name>
    <dbReference type="NCBI Taxonomy" id="3818"/>
    <lineage>
        <taxon>Eukaryota</taxon>
        <taxon>Viridiplantae</taxon>
        <taxon>Streptophyta</taxon>
        <taxon>Embryophyta</taxon>
        <taxon>Tracheophyta</taxon>
        <taxon>Spermatophyta</taxon>
        <taxon>Magnoliopsida</taxon>
        <taxon>eudicotyledons</taxon>
        <taxon>Gunneridae</taxon>
        <taxon>Pentapetalae</taxon>
        <taxon>rosids</taxon>
        <taxon>fabids</taxon>
        <taxon>Fabales</taxon>
        <taxon>Fabaceae</taxon>
        <taxon>Papilionoideae</taxon>
        <taxon>50 kb inversion clade</taxon>
        <taxon>dalbergioids sensu lato</taxon>
        <taxon>Dalbergieae</taxon>
        <taxon>Pterocarpus clade</taxon>
        <taxon>Arachis</taxon>
    </lineage>
</organism>
<comment type="caution">
    <text evidence="3">The sequence shown here is derived from an EMBL/GenBank/DDBJ whole genome shotgun (WGS) entry which is preliminary data.</text>
</comment>
<gene>
    <name evidence="3" type="ORF">Ahy_A03g014148</name>
</gene>
<sequence>MDKEGSSSSDGSCWRVLPNEISSQEDYSHALFEGSWMITDHYLLVQKWQPLFIPQESEKVEKSIGTMLKVDEYTSIHSRGKFARICMKIDLRKKLVPSFSALGKEFRLEYEGLHLICFNCGRYIHKYDGCSEKMKETKDKQQSQVATEEQNHRKGETPPQSKTSQH</sequence>